<dbReference type="InParanoid" id="H3B2L7"/>
<dbReference type="AlphaFoldDB" id="H3B2L7"/>
<dbReference type="InterPro" id="IPR000971">
    <property type="entry name" value="Globin"/>
</dbReference>
<reference evidence="17" key="2">
    <citation type="submission" date="2025-08" db="UniProtKB">
        <authorList>
            <consortium name="Ensembl"/>
        </authorList>
    </citation>
    <scope>IDENTIFICATION</scope>
</reference>
<comment type="catalytic activity">
    <reaction evidence="13">
        <text>Fe(III)-heme b-[protein] + nitric oxide + H2O = Fe(II)-heme b-[protein] + nitrite + 2 H(+)</text>
        <dbReference type="Rhea" id="RHEA:77711"/>
        <dbReference type="Rhea" id="RHEA-COMP:18975"/>
        <dbReference type="Rhea" id="RHEA-COMP:18976"/>
        <dbReference type="ChEBI" id="CHEBI:15377"/>
        <dbReference type="ChEBI" id="CHEBI:15378"/>
        <dbReference type="ChEBI" id="CHEBI:16301"/>
        <dbReference type="ChEBI" id="CHEBI:16480"/>
        <dbReference type="ChEBI" id="CHEBI:55376"/>
        <dbReference type="ChEBI" id="CHEBI:60344"/>
    </reaction>
    <physiologicalReaction direction="right-to-left" evidence="13">
        <dbReference type="Rhea" id="RHEA:77713"/>
    </physiologicalReaction>
</comment>
<sequence>MAALTEADKQNIRGIWKTVFENAEENGRTIVIRLFEKYPETKVYFKNFKNISTMEEMQKNEQIRIHGLRVMNSLNQVIQNIDNLNEVYSILTHLAKRHQYVHRVDVHNFKLIFGVIIKILKEALGATFTEEICTSWQKMLSFTYDYLVSCYHKSSG</sequence>
<keyword evidence="18" id="KW-1185">Reference proteome</keyword>
<dbReference type="PANTHER" id="PTHR46783:SF3">
    <property type="entry name" value="GLOBIN FAMILY PROFILE DOMAIN-CONTAINING PROTEIN"/>
    <property type="match status" value="1"/>
</dbReference>
<evidence type="ECO:0000259" key="16">
    <source>
        <dbReference type="PROSITE" id="PS01033"/>
    </source>
</evidence>
<dbReference type="PANTHER" id="PTHR46783">
    <property type="entry name" value="CYTOGLOBIN"/>
    <property type="match status" value="1"/>
</dbReference>
<evidence type="ECO:0000313" key="17">
    <source>
        <dbReference type="Ensembl" id="ENSLACP00000016138.1"/>
    </source>
</evidence>
<keyword evidence="4 15" id="KW-0349">Heme</keyword>
<evidence type="ECO:0000256" key="12">
    <source>
        <dbReference type="ARBA" id="ARBA00047393"/>
    </source>
</evidence>
<dbReference type="Gene3D" id="1.10.490.10">
    <property type="entry name" value="Globins"/>
    <property type="match status" value="1"/>
</dbReference>
<comment type="similarity">
    <text evidence="1 15">Belongs to the globin family.</text>
</comment>
<dbReference type="Bgee" id="ENSLACG00000014215">
    <property type="expression patterns" value="Expressed in pectoral fin and 2 other cell types or tissues"/>
</dbReference>
<evidence type="ECO:0000256" key="10">
    <source>
        <dbReference type="ARBA" id="ARBA00044562"/>
    </source>
</evidence>
<dbReference type="GO" id="GO:0019825">
    <property type="term" value="F:oxygen binding"/>
    <property type="evidence" value="ECO:0007669"/>
    <property type="project" value="InterPro"/>
</dbReference>
<dbReference type="HOGENOM" id="CLU_003827_10_1_1"/>
<evidence type="ECO:0000256" key="2">
    <source>
        <dbReference type="ARBA" id="ARBA00012682"/>
    </source>
</evidence>
<keyword evidence="5 15" id="KW-0561">Oxygen transport</keyword>
<comment type="catalytic activity">
    <reaction evidence="12">
        <text>2 superoxide + 2 H(+) = H2O2 + O2</text>
        <dbReference type="Rhea" id="RHEA:20696"/>
        <dbReference type="ChEBI" id="CHEBI:15378"/>
        <dbReference type="ChEBI" id="CHEBI:15379"/>
        <dbReference type="ChEBI" id="CHEBI:16240"/>
        <dbReference type="ChEBI" id="CHEBI:18421"/>
        <dbReference type="EC" id="1.15.1.1"/>
    </reaction>
    <physiologicalReaction direction="left-to-right" evidence="12">
        <dbReference type="Rhea" id="RHEA:20697"/>
    </physiologicalReaction>
</comment>
<dbReference type="OMA" id="WKQACRI"/>
<dbReference type="GO" id="GO:0005506">
    <property type="term" value="F:iron ion binding"/>
    <property type="evidence" value="ECO:0007669"/>
    <property type="project" value="InterPro"/>
</dbReference>
<evidence type="ECO:0000256" key="11">
    <source>
        <dbReference type="ARBA" id="ARBA00044569"/>
    </source>
</evidence>
<evidence type="ECO:0000256" key="4">
    <source>
        <dbReference type="ARBA" id="ARBA00022617"/>
    </source>
</evidence>
<protein>
    <recommendedName>
        <fullName evidence="2">superoxide dismutase</fullName>
        <ecNumber evidence="2">1.15.1.1</ecNumber>
    </recommendedName>
    <alternativeName>
        <fullName evidence="9">Nitrite reductase CYGB</fullName>
    </alternativeName>
    <alternativeName>
        <fullName evidence="11">Pseudoperoxidase CYGB</fullName>
    </alternativeName>
    <alternativeName>
        <fullName evidence="10">Superoxide dismutase CYGB</fullName>
    </alternativeName>
</protein>
<proteinExistence type="inferred from homology"/>
<evidence type="ECO:0000256" key="9">
    <source>
        <dbReference type="ARBA" id="ARBA00044551"/>
    </source>
</evidence>
<evidence type="ECO:0000256" key="3">
    <source>
        <dbReference type="ARBA" id="ARBA00022448"/>
    </source>
</evidence>
<dbReference type="InterPro" id="IPR013314">
    <property type="entry name" value="Globin_lamprey/hagfish"/>
</dbReference>
<dbReference type="PRINTS" id="PR01906">
    <property type="entry name" value="FISHGLOBIN"/>
</dbReference>
<dbReference type="EMBL" id="AFYH01029398">
    <property type="status" value="NOT_ANNOTATED_CDS"/>
    <property type="molecule type" value="Genomic_DNA"/>
</dbReference>
<reference evidence="18" key="1">
    <citation type="submission" date="2011-08" db="EMBL/GenBank/DDBJ databases">
        <title>The draft genome of Latimeria chalumnae.</title>
        <authorList>
            <person name="Di Palma F."/>
            <person name="Alfoldi J."/>
            <person name="Johnson J."/>
            <person name="Berlin A."/>
            <person name="Gnerre S."/>
            <person name="Jaffe D."/>
            <person name="MacCallum I."/>
            <person name="Young S."/>
            <person name="Walker B.J."/>
            <person name="Lander E."/>
            <person name="Lindblad-Toh K."/>
        </authorList>
    </citation>
    <scope>NUCLEOTIDE SEQUENCE [LARGE SCALE GENOMIC DNA]</scope>
    <source>
        <strain evidence="18">Wild caught</strain>
    </source>
</reference>
<evidence type="ECO:0000256" key="15">
    <source>
        <dbReference type="RuleBase" id="RU000356"/>
    </source>
</evidence>
<dbReference type="STRING" id="7897.ENSLACP00000016138"/>
<dbReference type="SUPFAM" id="SSF46458">
    <property type="entry name" value="Globin-like"/>
    <property type="match status" value="1"/>
</dbReference>
<evidence type="ECO:0000256" key="6">
    <source>
        <dbReference type="ARBA" id="ARBA00022723"/>
    </source>
</evidence>
<dbReference type="eggNOG" id="KOG3378">
    <property type="taxonomic scope" value="Eukaryota"/>
</dbReference>
<dbReference type="GO" id="GO:0005344">
    <property type="term" value="F:oxygen carrier activity"/>
    <property type="evidence" value="ECO:0007669"/>
    <property type="project" value="UniProtKB-KW"/>
</dbReference>
<dbReference type="GeneTree" id="ENSGT00940000155004"/>
<comment type="catalytic activity">
    <reaction evidence="14">
        <text>H2O2 + AH2 = A + 2 H2O</text>
        <dbReference type="Rhea" id="RHEA:30275"/>
        <dbReference type="ChEBI" id="CHEBI:13193"/>
        <dbReference type="ChEBI" id="CHEBI:15377"/>
        <dbReference type="ChEBI" id="CHEBI:16240"/>
        <dbReference type="ChEBI" id="CHEBI:17499"/>
    </reaction>
    <physiologicalReaction direction="left-to-right" evidence="14">
        <dbReference type="Rhea" id="RHEA:30276"/>
    </physiologicalReaction>
</comment>
<accession>H3B2L7</accession>
<dbReference type="GO" id="GO:0020037">
    <property type="term" value="F:heme binding"/>
    <property type="evidence" value="ECO:0007669"/>
    <property type="project" value="InterPro"/>
</dbReference>
<dbReference type="Pfam" id="PF00042">
    <property type="entry name" value="Globin"/>
    <property type="match status" value="1"/>
</dbReference>
<feature type="domain" description="Globin" evidence="16">
    <location>
        <begin position="3"/>
        <end position="152"/>
    </location>
</feature>
<evidence type="ECO:0000256" key="8">
    <source>
        <dbReference type="ARBA" id="ARBA00044448"/>
    </source>
</evidence>
<evidence type="ECO:0000256" key="1">
    <source>
        <dbReference type="ARBA" id="ARBA00008705"/>
    </source>
</evidence>
<dbReference type="PROSITE" id="PS01033">
    <property type="entry name" value="GLOBIN"/>
    <property type="match status" value="1"/>
</dbReference>
<evidence type="ECO:0000313" key="18">
    <source>
        <dbReference type="Proteomes" id="UP000008672"/>
    </source>
</evidence>
<dbReference type="Ensembl" id="ENSLACT00000016250.1">
    <property type="protein sequence ID" value="ENSLACP00000016138.1"/>
    <property type="gene ID" value="ENSLACG00000014215.1"/>
</dbReference>
<comment type="catalytic activity">
    <reaction evidence="8">
        <text>Fe(II)-heme b-[protein] + nitric oxide + O2 = Fe(III)-heme b-[protein] + nitrate</text>
        <dbReference type="Rhea" id="RHEA:78091"/>
        <dbReference type="Rhea" id="RHEA-COMP:18975"/>
        <dbReference type="Rhea" id="RHEA-COMP:18976"/>
        <dbReference type="ChEBI" id="CHEBI:15379"/>
        <dbReference type="ChEBI" id="CHEBI:16480"/>
        <dbReference type="ChEBI" id="CHEBI:17632"/>
        <dbReference type="ChEBI" id="CHEBI:55376"/>
        <dbReference type="ChEBI" id="CHEBI:60344"/>
    </reaction>
    <physiologicalReaction direction="left-to-right" evidence="8">
        <dbReference type="Rhea" id="RHEA:78092"/>
    </physiologicalReaction>
</comment>
<reference evidence="17" key="3">
    <citation type="submission" date="2025-09" db="UniProtKB">
        <authorList>
            <consortium name="Ensembl"/>
        </authorList>
    </citation>
    <scope>IDENTIFICATION</scope>
</reference>
<dbReference type="InterPro" id="IPR009050">
    <property type="entry name" value="Globin-like_sf"/>
</dbReference>
<organism evidence="17 18">
    <name type="scientific">Latimeria chalumnae</name>
    <name type="common">Coelacanth</name>
    <dbReference type="NCBI Taxonomy" id="7897"/>
    <lineage>
        <taxon>Eukaryota</taxon>
        <taxon>Metazoa</taxon>
        <taxon>Chordata</taxon>
        <taxon>Craniata</taxon>
        <taxon>Vertebrata</taxon>
        <taxon>Euteleostomi</taxon>
        <taxon>Coelacanthiformes</taxon>
        <taxon>Coelacanthidae</taxon>
        <taxon>Latimeria</taxon>
    </lineage>
</organism>
<gene>
    <name evidence="17" type="primary">LOC102356093</name>
</gene>
<dbReference type="InterPro" id="IPR012292">
    <property type="entry name" value="Globin/Proto"/>
</dbReference>
<keyword evidence="6" id="KW-0479">Metal-binding</keyword>
<evidence type="ECO:0000256" key="13">
    <source>
        <dbReference type="ARBA" id="ARBA00048118"/>
    </source>
</evidence>
<evidence type="ECO:0000256" key="5">
    <source>
        <dbReference type="ARBA" id="ARBA00022621"/>
    </source>
</evidence>
<dbReference type="GO" id="GO:0004784">
    <property type="term" value="F:superoxide dismutase activity"/>
    <property type="evidence" value="ECO:0007669"/>
    <property type="project" value="UniProtKB-EC"/>
</dbReference>
<name>H3B2L7_LATCH</name>
<dbReference type="EC" id="1.15.1.1" evidence="2"/>
<keyword evidence="7" id="KW-0408">Iron</keyword>
<keyword evidence="3 15" id="KW-0813">Transport</keyword>
<evidence type="ECO:0000256" key="7">
    <source>
        <dbReference type="ARBA" id="ARBA00023004"/>
    </source>
</evidence>
<evidence type="ECO:0000256" key="14">
    <source>
        <dbReference type="ARBA" id="ARBA00049899"/>
    </source>
</evidence>
<dbReference type="Proteomes" id="UP000008672">
    <property type="component" value="Unassembled WGS sequence"/>
</dbReference>